<evidence type="ECO:0000256" key="1">
    <source>
        <dbReference type="ARBA" id="ARBA00004141"/>
    </source>
</evidence>
<keyword evidence="9" id="KW-1185">Reference proteome</keyword>
<dbReference type="GO" id="GO:0005737">
    <property type="term" value="C:cytoplasm"/>
    <property type="evidence" value="ECO:0007669"/>
    <property type="project" value="TreeGrafter"/>
</dbReference>
<dbReference type="AlphaFoldDB" id="A0A383WDU9"/>
<comment type="subcellular location">
    <subcellularLocation>
        <location evidence="1">Membrane</location>
        <topology evidence="1">Multi-pass membrane protein</topology>
    </subcellularLocation>
</comment>
<feature type="compositionally biased region" description="Polar residues" evidence="6">
    <location>
        <begin position="389"/>
        <end position="407"/>
    </location>
</feature>
<evidence type="ECO:0000256" key="7">
    <source>
        <dbReference type="SAM" id="Phobius"/>
    </source>
</evidence>
<gene>
    <name evidence="8" type="ORF">BQ4739_LOCUS15732</name>
</gene>
<evidence type="ECO:0000313" key="9">
    <source>
        <dbReference type="Proteomes" id="UP000256970"/>
    </source>
</evidence>
<name>A0A383WDU9_TETOB</name>
<reference evidence="8 9" key="1">
    <citation type="submission" date="2016-10" db="EMBL/GenBank/DDBJ databases">
        <authorList>
            <person name="Cai Z."/>
        </authorList>
    </citation>
    <scope>NUCLEOTIDE SEQUENCE [LARGE SCALE GENOMIC DNA]</scope>
</reference>
<keyword evidence="5 7" id="KW-0472">Membrane</keyword>
<feature type="region of interest" description="Disordered" evidence="6">
    <location>
        <begin position="380"/>
        <end position="407"/>
    </location>
</feature>
<dbReference type="Pfam" id="PF04117">
    <property type="entry name" value="Mpv17_PMP22"/>
    <property type="match status" value="1"/>
</dbReference>
<dbReference type="PANTHER" id="PTHR11266">
    <property type="entry name" value="PEROXISOMAL MEMBRANE PROTEIN 2, PXMP2 MPV17"/>
    <property type="match status" value="1"/>
</dbReference>
<evidence type="ECO:0000256" key="6">
    <source>
        <dbReference type="SAM" id="MobiDB-lite"/>
    </source>
</evidence>
<keyword evidence="3 7" id="KW-0812">Transmembrane</keyword>
<comment type="similarity">
    <text evidence="2">Belongs to the peroxisomal membrane protein PXMP2/4 family.</text>
</comment>
<dbReference type="PANTHER" id="PTHR11266:SF17">
    <property type="entry name" value="PROTEIN MPV17"/>
    <property type="match status" value="1"/>
</dbReference>
<dbReference type="Proteomes" id="UP000256970">
    <property type="component" value="Unassembled WGS sequence"/>
</dbReference>
<feature type="transmembrane region" description="Helical" evidence="7">
    <location>
        <begin position="52"/>
        <end position="73"/>
    </location>
</feature>
<evidence type="ECO:0000313" key="8">
    <source>
        <dbReference type="EMBL" id="SZX75440.1"/>
    </source>
</evidence>
<dbReference type="STRING" id="3088.A0A383WDU9"/>
<dbReference type="EMBL" id="FNXT01001234">
    <property type="protein sequence ID" value="SZX75440.1"/>
    <property type="molecule type" value="Genomic_DNA"/>
</dbReference>
<protein>
    <submittedName>
        <fullName evidence="8">Uncharacterized protein</fullName>
    </submittedName>
</protein>
<accession>A0A383WDU9</accession>
<feature type="compositionally biased region" description="Polar residues" evidence="6">
    <location>
        <begin position="1"/>
        <end position="24"/>
    </location>
</feature>
<feature type="region of interest" description="Disordered" evidence="6">
    <location>
        <begin position="1"/>
        <end position="25"/>
    </location>
</feature>
<evidence type="ECO:0000256" key="2">
    <source>
        <dbReference type="ARBA" id="ARBA00006824"/>
    </source>
</evidence>
<keyword evidence="4 7" id="KW-1133">Transmembrane helix</keyword>
<evidence type="ECO:0000256" key="4">
    <source>
        <dbReference type="ARBA" id="ARBA00022989"/>
    </source>
</evidence>
<dbReference type="InterPro" id="IPR007248">
    <property type="entry name" value="Mpv17_PMP22"/>
</dbReference>
<sequence>MRSLATANRQVAASSRKPSFTASRRPTLADRVLRVPVRAVARNEEAAPMRPLPLFLGAAVGLGLLAPGASMALEQMPALLPQQVAVEAAAAVQPTAELAMQYAPDLVDGPVTDVEVEMAESHAGGNLLRNGLEWMVEEGLEVTNFTESNFAAVGAPSTSMWLSNSPWCLMWDAYCNVLTARPVATKLATGMVGTFLGDLLAQFSQGLVHTHNKAAASIRDRRSRASGGSSAAAAATGSSSGAGGAFELDLARTARLVAFSALVGTPVAFVWFNLLDQYVMPADPTNPLAVFSKVALDQTLMAPCMTSLFFASMALLEGARGSQVAEGVKAKLKPTLLANWTVWPIAHVINFALVPPAQRILYINVINIAWTAFMSHMASGSSEDKPAEQSATARSGSSNSKLQQPSR</sequence>
<evidence type="ECO:0000256" key="3">
    <source>
        <dbReference type="ARBA" id="ARBA00022692"/>
    </source>
</evidence>
<proteinExistence type="inferred from homology"/>
<organism evidence="8 9">
    <name type="scientific">Tetradesmus obliquus</name>
    <name type="common">Green alga</name>
    <name type="synonym">Acutodesmus obliquus</name>
    <dbReference type="NCBI Taxonomy" id="3088"/>
    <lineage>
        <taxon>Eukaryota</taxon>
        <taxon>Viridiplantae</taxon>
        <taxon>Chlorophyta</taxon>
        <taxon>core chlorophytes</taxon>
        <taxon>Chlorophyceae</taxon>
        <taxon>CS clade</taxon>
        <taxon>Sphaeropleales</taxon>
        <taxon>Scenedesmaceae</taxon>
        <taxon>Tetradesmus</taxon>
    </lineage>
</organism>
<evidence type="ECO:0000256" key="5">
    <source>
        <dbReference type="ARBA" id="ARBA00023136"/>
    </source>
</evidence>
<dbReference type="GO" id="GO:0016020">
    <property type="term" value="C:membrane"/>
    <property type="evidence" value="ECO:0007669"/>
    <property type="project" value="UniProtKB-SubCell"/>
</dbReference>